<dbReference type="GO" id="GO:0005975">
    <property type="term" value="P:carbohydrate metabolic process"/>
    <property type="evidence" value="ECO:0007669"/>
    <property type="project" value="InterPro"/>
</dbReference>
<dbReference type="PANTHER" id="PTHR21015:SF22">
    <property type="entry name" value="GLYCOSYLTRANSFERASE"/>
    <property type="match status" value="1"/>
</dbReference>
<evidence type="ECO:0000256" key="8">
    <source>
        <dbReference type="ARBA" id="ARBA00023306"/>
    </source>
</evidence>
<evidence type="ECO:0000256" key="9">
    <source>
        <dbReference type="ARBA" id="ARBA00023316"/>
    </source>
</evidence>
<proteinExistence type="inferred from homology"/>
<dbReference type="PANTHER" id="PTHR21015">
    <property type="entry name" value="UDP-N-ACETYLGLUCOSAMINE--N-ACETYLMURAMYL-(PENTAPEPTIDE) PYROPHOSPHORYL-UNDECAPRENOL N-ACETYLGLUCOSAMINE TRANSFERASE 1"/>
    <property type="match status" value="1"/>
</dbReference>
<evidence type="ECO:0000256" key="4">
    <source>
        <dbReference type="ARBA" id="ARBA00022679"/>
    </source>
</evidence>
<feature type="binding site" evidence="10">
    <location>
        <position position="124"/>
    </location>
    <ligand>
        <name>UDP-N-acetyl-alpha-D-glucosamine</name>
        <dbReference type="ChEBI" id="CHEBI:57705"/>
    </ligand>
</feature>
<feature type="binding site" evidence="10">
    <location>
        <position position="250"/>
    </location>
    <ligand>
        <name>UDP-N-acetyl-alpha-D-glucosamine</name>
        <dbReference type="ChEBI" id="CHEBI:57705"/>
    </ligand>
</feature>
<dbReference type="UniPathway" id="UPA00219"/>
<evidence type="ECO:0000256" key="10">
    <source>
        <dbReference type="HAMAP-Rule" id="MF_00033"/>
    </source>
</evidence>
<comment type="caution">
    <text evidence="13">The sequence shown here is derived from an EMBL/GenBank/DDBJ whole genome shotgun (WGS) entry which is preliminary data.</text>
</comment>
<dbReference type="GO" id="GO:0008360">
    <property type="term" value="P:regulation of cell shape"/>
    <property type="evidence" value="ECO:0007669"/>
    <property type="project" value="UniProtKB-KW"/>
</dbReference>
<comment type="similarity">
    <text evidence="10">Belongs to the glycosyltransferase 28 family. MurG subfamily.</text>
</comment>
<dbReference type="InterPro" id="IPR007235">
    <property type="entry name" value="Glyco_trans_28_C"/>
</dbReference>
<feature type="binding site" evidence="10">
    <location>
        <begin position="12"/>
        <end position="14"/>
    </location>
    <ligand>
        <name>UDP-N-acetyl-alpha-D-glucosamine</name>
        <dbReference type="ChEBI" id="CHEBI:57705"/>
    </ligand>
</feature>
<evidence type="ECO:0000256" key="2">
    <source>
        <dbReference type="ARBA" id="ARBA00022618"/>
    </source>
</evidence>
<evidence type="ECO:0000256" key="1">
    <source>
        <dbReference type="ARBA" id="ARBA00022475"/>
    </source>
</evidence>
<dbReference type="Gene3D" id="3.40.50.2000">
    <property type="entry name" value="Glycogen Phosphorylase B"/>
    <property type="match status" value="2"/>
</dbReference>
<feature type="binding site" evidence="10">
    <location>
        <position position="295"/>
    </location>
    <ligand>
        <name>UDP-N-acetyl-alpha-D-glucosamine</name>
        <dbReference type="ChEBI" id="CHEBI:57705"/>
    </ligand>
</feature>
<dbReference type="NCBIfam" id="TIGR01133">
    <property type="entry name" value="murG"/>
    <property type="match status" value="1"/>
</dbReference>
<dbReference type="Pfam" id="PF03033">
    <property type="entry name" value="Glyco_transf_28"/>
    <property type="match status" value="1"/>
</dbReference>
<dbReference type="RefSeq" id="WP_035013562.1">
    <property type="nucleotide sequence ID" value="NZ_ARZY01000006.1"/>
</dbReference>
<keyword evidence="1 10" id="KW-1003">Cell membrane</keyword>
<dbReference type="GO" id="GO:0005886">
    <property type="term" value="C:plasma membrane"/>
    <property type="evidence" value="ECO:0007669"/>
    <property type="project" value="UniProtKB-SubCell"/>
</dbReference>
<dbReference type="PATRIC" id="fig|1328313.3.peg.1046"/>
<evidence type="ECO:0000256" key="7">
    <source>
        <dbReference type="ARBA" id="ARBA00023136"/>
    </source>
</evidence>
<dbReference type="CDD" id="cd03785">
    <property type="entry name" value="GT28_MurG"/>
    <property type="match status" value="1"/>
</dbReference>
<keyword evidence="14" id="KW-1185">Reference proteome</keyword>
<dbReference type="GO" id="GO:0051991">
    <property type="term" value="F:UDP-N-acetyl-D-glucosamine:N-acetylmuramoyl-L-alanyl-D-glutamyl-meso-2,6-diaminopimelyl-D-alanyl-D-alanine-diphosphoundecaprenol 4-beta-N-acetylglucosaminlytransferase activity"/>
    <property type="evidence" value="ECO:0007669"/>
    <property type="project" value="RHEA"/>
</dbReference>
<dbReference type="STRING" id="1328313.DS2_05065"/>
<evidence type="ECO:0000259" key="12">
    <source>
        <dbReference type="Pfam" id="PF04101"/>
    </source>
</evidence>
<keyword evidence="6 10" id="KW-0573">Peptidoglycan synthesis</keyword>
<keyword evidence="5 10" id="KW-0133">Cell shape</keyword>
<dbReference type="GO" id="GO:0050511">
    <property type="term" value="F:undecaprenyldiphospho-muramoylpentapeptide beta-N-acetylglucosaminyltransferase activity"/>
    <property type="evidence" value="ECO:0007669"/>
    <property type="project" value="UniProtKB-UniRule"/>
</dbReference>
<dbReference type="GO" id="GO:0051301">
    <property type="term" value="P:cell division"/>
    <property type="evidence" value="ECO:0007669"/>
    <property type="project" value="UniProtKB-KW"/>
</dbReference>
<keyword evidence="8 10" id="KW-0131">Cell cycle</keyword>
<keyword evidence="7 10" id="KW-0472">Membrane</keyword>
<reference evidence="13 14" key="1">
    <citation type="journal article" date="2014" name="Genome Announc.">
        <title>Draft Genome Sequence of the Agar-Degrading Bacterium Catenovulum sp. Strain DS-2, Isolated from Intestines of Haliotis diversicolor.</title>
        <authorList>
            <person name="Shan D."/>
            <person name="Li X."/>
            <person name="Gu Z."/>
            <person name="Wei G."/>
            <person name="Gao Z."/>
            <person name="Shao Z."/>
        </authorList>
    </citation>
    <scope>NUCLEOTIDE SEQUENCE [LARGE SCALE GENOMIC DNA]</scope>
    <source>
        <strain evidence="13 14">DS-2</strain>
    </source>
</reference>
<evidence type="ECO:0000256" key="5">
    <source>
        <dbReference type="ARBA" id="ARBA00022960"/>
    </source>
</evidence>
<organism evidence="13 14">
    <name type="scientific">Catenovulum agarivorans DS-2</name>
    <dbReference type="NCBI Taxonomy" id="1328313"/>
    <lineage>
        <taxon>Bacteria</taxon>
        <taxon>Pseudomonadati</taxon>
        <taxon>Pseudomonadota</taxon>
        <taxon>Gammaproteobacteria</taxon>
        <taxon>Alteromonadales</taxon>
        <taxon>Alteromonadaceae</taxon>
        <taxon>Catenovulum</taxon>
    </lineage>
</organism>
<comment type="catalytic activity">
    <reaction evidence="10">
        <text>di-trans,octa-cis-undecaprenyl diphospho-N-acetyl-alpha-D-muramoyl-L-alanyl-D-glutamyl-meso-2,6-diaminopimeloyl-D-alanyl-D-alanine + UDP-N-acetyl-alpha-D-glucosamine = di-trans,octa-cis-undecaprenyl diphospho-[N-acetyl-alpha-D-glucosaminyl-(1-&gt;4)]-N-acetyl-alpha-D-muramoyl-L-alanyl-D-glutamyl-meso-2,6-diaminopimeloyl-D-alanyl-D-alanine + UDP + H(+)</text>
        <dbReference type="Rhea" id="RHEA:31227"/>
        <dbReference type="ChEBI" id="CHEBI:15378"/>
        <dbReference type="ChEBI" id="CHEBI:57705"/>
        <dbReference type="ChEBI" id="CHEBI:58223"/>
        <dbReference type="ChEBI" id="CHEBI:61387"/>
        <dbReference type="ChEBI" id="CHEBI:61388"/>
        <dbReference type="EC" id="2.4.1.227"/>
    </reaction>
</comment>
<dbReference type="InterPro" id="IPR006009">
    <property type="entry name" value="GlcNAc_MurG"/>
</dbReference>
<dbReference type="SUPFAM" id="SSF53756">
    <property type="entry name" value="UDP-Glycosyltransferase/glycogen phosphorylase"/>
    <property type="match status" value="1"/>
</dbReference>
<feature type="domain" description="Glycosyl transferase family 28 C-terminal" evidence="12">
    <location>
        <begin position="186"/>
        <end position="345"/>
    </location>
</feature>
<dbReference type="AlphaFoldDB" id="W7R0Q6"/>
<comment type="pathway">
    <text evidence="10">Cell wall biogenesis; peptidoglycan biosynthesis.</text>
</comment>
<dbReference type="EMBL" id="ARZY01000006">
    <property type="protein sequence ID" value="EWH11200.1"/>
    <property type="molecule type" value="Genomic_DNA"/>
</dbReference>
<dbReference type="Pfam" id="PF04101">
    <property type="entry name" value="Glyco_tran_28_C"/>
    <property type="match status" value="1"/>
</dbReference>
<feature type="binding site" evidence="10">
    <location>
        <position position="192"/>
    </location>
    <ligand>
        <name>UDP-N-acetyl-alpha-D-glucosamine</name>
        <dbReference type="ChEBI" id="CHEBI:57705"/>
    </ligand>
</feature>
<dbReference type="Proteomes" id="UP000019276">
    <property type="component" value="Unassembled WGS sequence"/>
</dbReference>
<dbReference type="InterPro" id="IPR004276">
    <property type="entry name" value="GlycoTrans_28_N"/>
</dbReference>
<sequence>MNKRLLVMAGGTGGHIFPGLAVADELAASGWQILWLGTADRMEADLVPQAGYDIEFIKIKGVRGKGIIAKLLTPLKLFGAVLAARKVIKTFKPDVIAGFGGYVALPGGIAAKLTGTPLVIHEQNALAGMTNKILAKWANKIFCAFESVGGLSNYTVVGNPIRADILAQRQQNARAAKAEQATKVNLLVVGGSLGAQALNTYVPQAIAQLNSPIPVVVKHQCGKGNLLATQQAYQQAEGNPQVTVQVDEFISDMASAYAEADLVICRAGALTVSEIAAVGVASIFVPLPHAVDDHQTKNAQTLQNVGAAQILTQSQLTHGLLQPLLQELLADGQTKLSQMAQACAQVAKLDAPKILAQEIELLAVGTK</sequence>
<keyword evidence="2 10" id="KW-0132">Cell division</keyword>
<keyword evidence="3 10" id="KW-0328">Glycosyltransferase</keyword>
<keyword evidence="4 10" id="KW-0808">Transferase</keyword>
<feature type="domain" description="Glycosyltransferase family 28 N-terminal" evidence="11">
    <location>
        <begin position="6"/>
        <end position="142"/>
    </location>
</feature>
<evidence type="ECO:0000256" key="6">
    <source>
        <dbReference type="ARBA" id="ARBA00022984"/>
    </source>
</evidence>
<protein>
    <recommendedName>
        <fullName evidence="10">UDP-N-acetylglucosamine--N-acetylmuramyl-(pentapeptide) pyrophosphoryl-undecaprenol N-acetylglucosamine transferase</fullName>
        <ecNumber evidence="10">2.4.1.227</ecNumber>
    </recommendedName>
    <alternativeName>
        <fullName evidence="10">Undecaprenyl-PP-MurNAc-pentapeptide-UDPGlcNAc GlcNAc transferase</fullName>
    </alternativeName>
</protein>
<dbReference type="eggNOG" id="COG0707">
    <property type="taxonomic scope" value="Bacteria"/>
</dbReference>
<comment type="function">
    <text evidence="10">Cell wall formation. Catalyzes the transfer of a GlcNAc subunit on undecaprenyl-pyrophosphoryl-MurNAc-pentapeptide (lipid intermediate I) to form undecaprenyl-pyrophosphoryl-MurNAc-(pentapeptide)GlcNAc (lipid intermediate II).</text>
</comment>
<accession>W7R0Q6</accession>
<feature type="binding site" evidence="10">
    <location>
        <begin position="269"/>
        <end position="274"/>
    </location>
    <ligand>
        <name>UDP-N-acetyl-alpha-D-glucosamine</name>
        <dbReference type="ChEBI" id="CHEBI:57705"/>
    </ligand>
</feature>
<feature type="binding site" evidence="10">
    <location>
        <position position="162"/>
    </location>
    <ligand>
        <name>UDP-N-acetyl-alpha-D-glucosamine</name>
        <dbReference type="ChEBI" id="CHEBI:57705"/>
    </ligand>
</feature>
<gene>
    <name evidence="10 13" type="primary">murG</name>
    <name evidence="13" type="ORF">DS2_05065</name>
</gene>
<dbReference type="HAMAP" id="MF_00033">
    <property type="entry name" value="MurG"/>
    <property type="match status" value="1"/>
</dbReference>
<evidence type="ECO:0000313" key="14">
    <source>
        <dbReference type="Proteomes" id="UP000019276"/>
    </source>
</evidence>
<evidence type="ECO:0000256" key="3">
    <source>
        <dbReference type="ARBA" id="ARBA00022676"/>
    </source>
</evidence>
<keyword evidence="9 10" id="KW-0961">Cell wall biogenesis/degradation</keyword>
<dbReference type="EC" id="2.4.1.227" evidence="10"/>
<name>W7R0Q6_9ALTE</name>
<evidence type="ECO:0000259" key="11">
    <source>
        <dbReference type="Pfam" id="PF03033"/>
    </source>
</evidence>
<dbReference type="OrthoDB" id="9808936at2"/>
<evidence type="ECO:0000313" key="13">
    <source>
        <dbReference type="EMBL" id="EWH11200.1"/>
    </source>
</evidence>
<dbReference type="GO" id="GO:0009252">
    <property type="term" value="P:peptidoglycan biosynthetic process"/>
    <property type="evidence" value="ECO:0007669"/>
    <property type="project" value="UniProtKB-UniRule"/>
</dbReference>
<dbReference type="GO" id="GO:0071555">
    <property type="term" value="P:cell wall organization"/>
    <property type="evidence" value="ECO:0007669"/>
    <property type="project" value="UniProtKB-KW"/>
</dbReference>
<comment type="subcellular location">
    <subcellularLocation>
        <location evidence="10">Cell membrane</location>
        <topology evidence="10">Peripheral membrane protein</topology>
        <orientation evidence="10">Cytoplasmic side</orientation>
    </subcellularLocation>
</comment>